<dbReference type="AlphaFoldDB" id="A0A7U3VLP6"/>
<sequence length="33" mass="3203">MEEVAAPYVFLASPAAACVTGSVLTVDGGCTAT</sequence>
<proteinExistence type="predicted"/>
<reference evidence="1 2" key="1">
    <citation type="journal article" date="2010" name="J. Bacteriol.">
        <title>Biochemical characterization of a novel indole prenyltransferase from Streptomyces sp. SN-593.</title>
        <authorList>
            <person name="Takahashi S."/>
            <person name="Takagi H."/>
            <person name="Toyoda A."/>
            <person name="Uramoto M."/>
            <person name="Nogawa T."/>
            <person name="Ueki M."/>
            <person name="Sakaki Y."/>
            <person name="Osada H."/>
        </authorList>
    </citation>
    <scope>NUCLEOTIDE SEQUENCE [LARGE SCALE GENOMIC DNA]</scope>
    <source>
        <strain evidence="1 2">SN-593</strain>
    </source>
</reference>
<gene>
    <name evidence="1" type="ORF">RVR_746</name>
</gene>
<evidence type="ECO:0000313" key="2">
    <source>
        <dbReference type="Proteomes" id="UP000595703"/>
    </source>
</evidence>
<organism evidence="1 2">
    <name type="scientific">Actinacidiphila reveromycinica</name>
    <dbReference type="NCBI Taxonomy" id="659352"/>
    <lineage>
        <taxon>Bacteria</taxon>
        <taxon>Bacillati</taxon>
        <taxon>Actinomycetota</taxon>
        <taxon>Actinomycetes</taxon>
        <taxon>Kitasatosporales</taxon>
        <taxon>Streptomycetaceae</taxon>
        <taxon>Actinacidiphila</taxon>
    </lineage>
</organism>
<dbReference type="Gene3D" id="3.40.50.720">
    <property type="entry name" value="NAD(P)-binding Rossmann-like Domain"/>
    <property type="match status" value="1"/>
</dbReference>
<keyword evidence="2" id="KW-1185">Reference proteome</keyword>
<dbReference type="Pfam" id="PF13561">
    <property type="entry name" value="adh_short_C2"/>
    <property type="match status" value="1"/>
</dbReference>
<name>A0A7U3VLP6_9ACTN</name>
<dbReference type="InterPro" id="IPR036291">
    <property type="entry name" value="NAD(P)-bd_dom_sf"/>
</dbReference>
<dbReference type="Proteomes" id="UP000595703">
    <property type="component" value="Chromosome"/>
</dbReference>
<dbReference type="RefSeq" id="WP_202232238.1">
    <property type="nucleotide sequence ID" value="NZ_AP018365.1"/>
</dbReference>
<dbReference type="EMBL" id="AP018365">
    <property type="protein sequence ID" value="BBA95754.1"/>
    <property type="molecule type" value="Genomic_DNA"/>
</dbReference>
<evidence type="ECO:0000313" key="1">
    <source>
        <dbReference type="EMBL" id="BBA95754.1"/>
    </source>
</evidence>
<reference evidence="1 2" key="4">
    <citation type="journal article" date="2020" name="Sci. Rep.">
        <title>beta-carboline chemical signals induce reveromycin production through a LuxR family regulator in Streptomyces sp. SN-593.</title>
        <authorList>
            <person name="Panthee S."/>
            <person name="Kito N."/>
            <person name="Hayashi T."/>
            <person name="Shimizu T."/>
            <person name="Ishikawa J."/>
            <person name="Hamamoto H."/>
            <person name="Osada H."/>
            <person name="Takahashi S."/>
        </authorList>
    </citation>
    <scope>NUCLEOTIDE SEQUENCE [LARGE SCALE GENOMIC DNA]</scope>
    <source>
        <strain evidence="1 2">SN-593</strain>
    </source>
</reference>
<accession>A0A7U3VLP6</accession>
<dbReference type="InterPro" id="IPR002347">
    <property type="entry name" value="SDR_fam"/>
</dbReference>
<dbReference type="KEGG" id="arev:RVR_746"/>
<dbReference type="SUPFAM" id="SSF51735">
    <property type="entry name" value="NAD(P)-binding Rossmann-fold domains"/>
    <property type="match status" value="1"/>
</dbReference>
<reference evidence="1 2" key="2">
    <citation type="journal article" date="2011" name="J. Antibiot.">
        <title>Furaquinocins I and J: novel polyketide isoprenoid hybrid compounds from Streptomyces reveromyceticus SN-593.</title>
        <authorList>
            <person name="Panthee S."/>
            <person name="Takahashi S."/>
            <person name="Takagi H."/>
            <person name="Nogawa T."/>
            <person name="Oowada E."/>
            <person name="Uramoto M."/>
            <person name="Osada H."/>
        </authorList>
    </citation>
    <scope>NUCLEOTIDE SEQUENCE [LARGE SCALE GENOMIC DNA]</scope>
    <source>
        <strain evidence="1 2">SN-593</strain>
    </source>
</reference>
<reference evidence="1 2" key="3">
    <citation type="journal article" date="2011" name="Nat. Chem. Biol.">
        <title>Reveromycin A biosynthesis uses RevG and RevJ for stereospecific spiroacetal formation.</title>
        <authorList>
            <person name="Takahashi S."/>
            <person name="Toyoda A."/>
            <person name="Sekiyama Y."/>
            <person name="Takagi H."/>
            <person name="Nogawa T."/>
            <person name="Uramoto M."/>
            <person name="Suzuki R."/>
            <person name="Koshino H."/>
            <person name="Kumano T."/>
            <person name="Panthee S."/>
            <person name="Dairi T."/>
            <person name="Ishikawa J."/>
            <person name="Ikeda H."/>
            <person name="Sakaki Y."/>
            <person name="Osada H."/>
        </authorList>
    </citation>
    <scope>NUCLEOTIDE SEQUENCE [LARGE SCALE GENOMIC DNA]</scope>
    <source>
        <strain evidence="1 2">SN-593</strain>
    </source>
</reference>
<protein>
    <submittedName>
        <fullName evidence="1">Uncharacterized protein</fullName>
    </submittedName>
</protein>